<dbReference type="STRING" id="204773.HEAR3463"/>
<protein>
    <submittedName>
        <fullName evidence="1">Uncharacterized protein</fullName>
    </submittedName>
</protein>
<dbReference type="Proteomes" id="UP000006697">
    <property type="component" value="Chromosome"/>
</dbReference>
<proteinExistence type="predicted"/>
<keyword evidence="2" id="KW-1185">Reference proteome</keyword>
<name>A4GAM7_HERAR</name>
<dbReference type="HOGENOM" id="CLU_3026109_0_0_4"/>
<gene>
    <name evidence="1" type="ordered locus">HEAR3463</name>
</gene>
<evidence type="ECO:0000313" key="2">
    <source>
        <dbReference type="Proteomes" id="UP000006697"/>
    </source>
</evidence>
<dbReference type="AlphaFoldDB" id="A4GAM7"/>
<evidence type="ECO:0000313" key="1">
    <source>
        <dbReference type="EMBL" id="CAL63564.1"/>
    </source>
</evidence>
<reference evidence="1 2" key="1">
    <citation type="journal article" date="2007" name="PLoS Genet.">
        <title>A tale of two oxidation states: bacterial colonization of arsenic-rich environments.</title>
        <authorList>
            <person name="Muller D."/>
            <person name="Medigue C."/>
            <person name="Koechler S."/>
            <person name="Barbe V."/>
            <person name="Barakat M."/>
            <person name="Talla E."/>
            <person name="Bonnefoy V."/>
            <person name="Krin E."/>
            <person name="Arsene-Ploetze F."/>
            <person name="Carapito C."/>
            <person name="Chandler M."/>
            <person name="Cournoyer B."/>
            <person name="Cruveiller S."/>
            <person name="Dossat C."/>
            <person name="Duval S."/>
            <person name="Heymann M."/>
            <person name="Leize E."/>
            <person name="Lieutaud A."/>
            <person name="Lievremont D."/>
            <person name="Makita Y."/>
            <person name="Mangenot S."/>
            <person name="Nitschke W."/>
            <person name="Ortet P."/>
            <person name="Perdrial N."/>
            <person name="Schoepp B."/>
            <person name="Siguier N."/>
            <person name="Simeonova D.D."/>
            <person name="Rouy Z."/>
            <person name="Segurens B."/>
            <person name="Turlin E."/>
            <person name="Vallenet D."/>
            <person name="Van Dorsselaer A."/>
            <person name="Weiss S."/>
            <person name="Weissenbach J."/>
            <person name="Lett M.C."/>
            <person name="Danchin A."/>
            <person name="Bertin P.N."/>
        </authorList>
    </citation>
    <scope>NUCLEOTIDE SEQUENCE [LARGE SCALE GENOMIC DNA]</scope>
    <source>
        <strain evidence="2">ULPAs1</strain>
    </source>
</reference>
<accession>A4GAM7</accession>
<dbReference type="KEGG" id="har:HEAR3463"/>
<sequence>MRVALPAEQTRTNTYQEDGAELLSIEVIQRDREETQCNHLGGKNGCNIKTLSCLR</sequence>
<dbReference type="EMBL" id="CU207211">
    <property type="protein sequence ID" value="CAL63564.1"/>
    <property type="molecule type" value="Genomic_DNA"/>
</dbReference>
<organism evidence="1 2">
    <name type="scientific">Herminiimonas arsenicoxydans</name>
    <dbReference type="NCBI Taxonomy" id="204773"/>
    <lineage>
        <taxon>Bacteria</taxon>
        <taxon>Pseudomonadati</taxon>
        <taxon>Pseudomonadota</taxon>
        <taxon>Betaproteobacteria</taxon>
        <taxon>Burkholderiales</taxon>
        <taxon>Oxalobacteraceae</taxon>
        <taxon>Herminiimonas</taxon>
    </lineage>
</organism>